<dbReference type="Pfam" id="PF01585">
    <property type="entry name" value="G-patch"/>
    <property type="match status" value="1"/>
</dbReference>
<dbReference type="EMBL" id="RIBY02002067">
    <property type="protein sequence ID" value="KAH9825893.1"/>
    <property type="molecule type" value="Genomic_DNA"/>
</dbReference>
<feature type="compositionally biased region" description="Acidic residues" evidence="9">
    <location>
        <begin position="445"/>
        <end position="457"/>
    </location>
</feature>
<dbReference type="PANTHER" id="PTHR14195">
    <property type="entry name" value="G PATCH DOMAIN CONTAINING PROTEIN 2"/>
    <property type="match status" value="1"/>
</dbReference>
<dbReference type="InterPro" id="IPR036867">
    <property type="entry name" value="R3H_dom_sf"/>
</dbReference>
<dbReference type="GO" id="GO:0006397">
    <property type="term" value="P:mRNA processing"/>
    <property type="evidence" value="ECO:0007669"/>
    <property type="project" value="UniProtKB-KW"/>
</dbReference>
<reference evidence="12 13" key="1">
    <citation type="journal article" date="2018" name="IMA Fungus">
        <title>IMA Genome-F 10: Nine draft genome sequences of Claviceps purpurea s.lat., including C. arundinis, C. humidiphila, and C. cf. spartinae, pseudomolecules for the pitch canker pathogen Fusarium circinatum, draft genome of Davidsoniella eucalypti, Grosmannia galeiformis, Quambalaria eucalypti, and Teratosphaeria destructans.</title>
        <authorList>
            <person name="Wingfield B.D."/>
            <person name="Liu M."/>
            <person name="Nguyen H.D."/>
            <person name="Lane F.A."/>
            <person name="Morgan S.W."/>
            <person name="De Vos L."/>
            <person name="Wilken P.M."/>
            <person name="Duong T.A."/>
            <person name="Aylward J."/>
            <person name="Coetzee M.P."/>
            <person name="Dadej K."/>
            <person name="De Beer Z.W."/>
            <person name="Findlay W."/>
            <person name="Havenga M."/>
            <person name="Kolarik M."/>
            <person name="Menzies J.G."/>
            <person name="Naidoo K."/>
            <person name="Pochopski O."/>
            <person name="Shoukouhi P."/>
            <person name="Santana Q.C."/>
            <person name="Seifert K.A."/>
            <person name="Soal N."/>
            <person name="Steenkamp E.T."/>
            <person name="Tatham C.T."/>
            <person name="van der Nest M.A."/>
            <person name="Wingfield M.J."/>
        </authorList>
    </citation>
    <scope>NUCLEOTIDE SEQUENCE [LARGE SCALE GENOMIC DNA]</scope>
    <source>
        <strain evidence="12">CMW44962</strain>
    </source>
</reference>
<feature type="region of interest" description="Disordered" evidence="9">
    <location>
        <begin position="224"/>
        <end position="332"/>
    </location>
</feature>
<proteinExistence type="inferred from homology"/>
<dbReference type="OrthoDB" id="21470at2759"/>
<feature type="compositionally biased region" description="Basic and acidic residues" evidence="9">
    <location>
        <begin position="290"/>
        <end position="318"/>
    </location>
</feature>
<dbReference type="AlphaFoldDB" id="A0A9W7W0L6"/>
<evidence type="ECO:0000256" key="1">
    <source>
        <dbReference type="ARBA" id="ARBA00004123"/>
    </source>
</evidence>
<dbReference type="PROSITE" id="PS50174">
    <property type="entry name" value="G_PATCH"/>
    <property type="match status" value="1"/>
</dbReference>
<evidence type="ECO:0000256" key="4">
    <source>
        <dbReference type="ARBA" id="ARBA00018964"/>
    </source>
</evidence>
<gene>
    <name evidence="12" type="ORF">Tdes44962_MAKER03967</name>
</gene>
<dbReference type="InterPro" id="IPR001374">
    <property type="entry name" value="R3H_dom"/>
</dbReference>
<dbReference type="Gene3D" id="3.30.1370.50">
    <property type="entry name" value="R3H-like domain"/>
    <property type="match status" value="1"/>
</dbReference>
<keyword evidence="8" id="KW-0539">Nucleus</keyword>
<feature type="region of interest" description="Disordered" evidence="9">
    <location>
        <begin position="772"/>
        <end position="802"/>
    </location>
</feature>
<dbReference type="GO" id="GO:0005634">
    <property type="term" value="C:nucleus"/>
    <property type="evidence" value="ECO:0007669"/>
    <property type="project" value="UniProtKB-SubCell"/>
</dbReference>
<feature type="region of interest" description="Disordered" evidence="9">
    <location>
        <begin position="1"/>
        <end position="126"/>
    </location>
</feature>
<evidence type="ECO:0000256" key="5">
    <source>
        <dbReference type="ARBA" id="ARBA00022490"/>
    </source>
</evidence>
<evidence type="ECO:0000256" key="8">
    <source>
        <dbReference type="ARBA" id="ARBA00023242"/>
    </source>
</evidence>
<feature type="region of interest" description="Disordered" evidence="9">
    <location>
        <begin position="432"/>
        <end position="482"/>
    </location>
</feature>
<dbReference type="PROSITE" id="PS51061">
    <property type="entry name" value="R3H"/>
    <property type="match status" value="1"/>
</dbReference>
<keyword evidence="5" id="KW-0963">Cytoplasm</keyword>
<sequence length="865" mass="95135">MGRKGKGPGGKKQKGRAGQRGKAQKNPPGGWQNGPYHDVDDSEEEQPRQQFKGFAQGTSKNSPRHAVGMRLRHQAIAFVSAGGSTPAEPEAPAEVDSAGKEVTAALEAEDEEVDEDDDEDIDDSAITTNIVIESEITEGTANMELESPAAQQQPLFFVDTEGDTALVDRSESTAKITASQAVRTPAPASSDSSDEEEIVFKGRGNATKAVGAVEQFRSPHVTDDLLASLGASPAQVQLPAPAPAPPSGSSEARGWASRPSIYEQPQGPDTWQPAPATPYWRKPTFNKGRPRPDLGPSRDERKLLEQMPPRESKVRFSDAEDTEPLPQEMDAEATIAELQADVKAVLRDKNSKRREEAALGRKANPASSKTTRRSKRDRKKDNRQLRNVICDEDEDDVERAAYKDYMENLEGQLNAAAEPLPVLDNVVGRKAGPSVAATASNDKSDEWEDEDEDDNSDDGPIGQDLLDVYGSDSEPLNISDYDSSDLEHELFYDEQEMWEDEEDLRQRRQDAMTDEQLARLWAKQSELGIDADELMIDDGMFDDGDEEGIGDLVAARIGLRDITNAPTSRSRKKKSERSSRHSGGFDFPDASALADTIEQYGEEGFDIMDLDRPSLRNTKKGRKGKLPADLDENLSDEDLKDQLRSTWDRDRDRKRVKKAEREELRAQGLLGRGKNGKADLGQKYLQGMTMEQVHEELRLFLQDDGKTTQSFPPMDKRDRKALHDIANMMNLKSKSVGSGNSRFPIIYKTTSTIEYREGHFNKVLQHASRGFLKNNKYKGGGGPKGKGKQPKPMRAGRGGGFSKDAVTIRDGEVVGANAAEIGKESFGHKLMEKMGWSKGMALGKDGEGLLVPVEQVMRSGTRGLG</sequence>
<evidence type="ECO:0000256" key="2">
    <source>
        <dbReference type="ARBA" id="ARBA00004496"/>
    </source>
</evidence>
<dbReference type="InterPro" id="IPR000467">
    <property type="entry name" value="G_patch_dom"/>
</dbReference>
<comment type="subcellular location">
    <subcellularLocation>
        <location evidence="2">Cytoplasm</location>
    </subcellularLocation>
    <subcellularLocation>
        <location evidence="1">Nucleus</location>
    </subcellularLocation>
</comment>
<evidence type="ECO:0000256" key="7">
    <source>
        <dbReference type="ARBA" id="ARBA00023187"/>
    </source>
</evidence>
<dbReference type="SMART" id="SM00393">
    <property type="entry name" value="R3H"/>
    <property type="match status" value="1"/>
</dbReference>
<evidence type="ECO:0000256" key="6">
    <source>
        <dbReference type="ARBA" id="ARBA00022664"/>
    </source>
</evidence>
<feature type="compositionally biased region" description="Polar residues" evidence="9">
    <location>
        <begin position="173"/>
        <end position="182"/>
    </location>
</feature>
<reference evidence="12 13" key="2">
    <citation type="journal article" date="2021" name="Curr. Genet.">
        <title>Genetic response to nitrogen starvation in the aggressive Eucalyptus foliar pathogen Teratosphaeria destructans.</title>
        <authorList>
            <person name="Havenga M."/>
            <person name="Wingfield B.D."/>
            <person name="Wingfield M.J."/>
            <person name="Dreyer L.L."/>
            <person name="Roets F."/>
            <person name="Aylward J."/>
        </authorList>
    </citation>
    <scope>NUCLEOTIDE SEQUENCE [LARGE SCALE GENOMIC DNA]</scope>
    <source>
        <strain evidence="12">CMW44962</strain>
    </source>
</reference>
<dbReference type="GO" id="GO:0003676">
    <property type="term" value="F:nucleic acid binding"/>
    <property type="evidence" value="ECO:0007669"/>
    <property type="project" value="UniProtKB-UniRule"/>
</dbReference>
<feature type="compositionally biased region" description="Basic and acidic residues" evidence="9">
    <location>
        <begin position="346"/>
        <end position="359"/>
    </location>
</feature>
<keyword evidence="7" id="KW-0508">mRNA splicing</keyword>
<evidence type="ECO:0000313" key="13">
    <source>
        <dbReference type="Proteomes" id="UP001138500"/>
    </source>
</evidence>
<evidence type="ECO:0000259" key="11">
    <source>
        <dbReference type="PROSITE" id="PS51061"/>
    </source>
</evidence>
<dbReference type="Proteomes" id="UP001138500">
    <property type="component" value="Unassembled WGS sequence"/>
</dbReference>
<feature type="compositionally biased region" description="Acidic residues" evidence="9">
    <location>
        <begin position="107"/>
        <end position="123"/>
    </location>
</feature>
<feature type="region of interest" description="Disordered" evidence="9">
    <location>
        <begin position="563"/>
        <end position="592"/>
    </location>
</feature>
<dbReference type="CDD" id="cd02646">
    <property type="entry name" value="R3H_G-patch"/>
    <property type="match status" value="1"/>
</dbReference>
<comment type="similarity">
    <text evidence="3">Belongs to the SQS1 family.</text>
</comment>
<keyword evidence="13" id="KW-1185">Reference proteome</keyword>
<dbReference type="GO" id="GO:0005737">
    <property type="term" value="C:cytoplasm"/>
    <property type="evidence" value="ECO:0007669"/>
    <property type="project" value="UniProtKB-SubCell"/>
</dbReference>
<feature type="domain" description="R3H" evidence="11">
    <location>
        <begin position="687"/>
        <end position="750"/>
    </location>
</feature>
<comment type="caution">
    <text evidence="12">The sequence shown here is derived from an EMBL/GenBank/DDBJ whole genome shotgun (WGS) entry which is preliminary data.</text>
</comment>
<dbReference type="Pfam" id="PF01424">
    <property type="entry name" value="R3H"/>
    <property type="match status" value="1"/>
</dbReference>
<accession>A0A9W7W0L6</accession>
<name>A0A9W7W0L6_9PEZI</name>
<organism evidence="12 13">
    <name type="scientific">Teratosphaeria destructans</name>
    <dbReference type="NCBI Taxonomy" id="418781"/>
    <lineage>
        <taxon>Eukaryota</taxon>
        <taxon>Fungi</taxon>
        <taxon>Dikarya</taxon>
        <taxon>Ascomycota</taxon>
        <taxon>Pezizomycotina</taxon>
        <taxon>Dothideomycetes</taxon>
        <taxon>Dothideomycetidae</taxon>
        <taxon>Mycosphaerellales</taxon>
        <taxon>Teratosphaeriaceae</taxon>
        <taxon>Teratosphaeria</taxon>
    </lineage>
</organism>
<evidence type="ECO:0000259" key="10">
    <source>
        <dbReference type="PROSITE" id="PS50174"/>
    </source>
</evidence>
<keyword evidence="6" id="KW-0507">mRNA processing</keyword>
<feature type="region of interest" description="Disordered" evidence="9">
    <location>
        <begin position="346"/>
        <end position="396"/>
    </location>
</feature>
<evidence type="ECO:0000256" key="3">
    <source>
        <dbReference type="ARBA" id="ARBA00010306"/>
    </source>
</evidence>
<dbReference type="GO" id="GO:0008380">
    <property type="term" value="P:RNA splicing"/>
    <property type="evidence" value="ECO:0007669"/>
    <property type="project" value="UniProtKB-KW"/>
</dbReference>
<protein>
    <recommendedName>
        <fullName evidence="4">Protein SQS1</fullName>
    </recommendedName>
</protein>
<dbReference type="InterPro" id="IPR051189">
    <property type="entry name" value="Splicing_assoc_domain"/>
</dbReference>
<dbReference type="SUPFAM" id="SSF82708">
    <property type="entry name" value="R3H domain"/>
    <property type="match status" value="1"/>
</dbReference>
<evidence type="ECO:0000313" key="12">
    <source>
        <dbReference type="EMBL" id="KAH9825893.1"/>
    </source>
</evidence>
<dbReference type="SMART" id="SM00443">
    <property type="entry name" value="G_patch"/>
    <property type="match status" value="1"/>
</dbReference>
<feature type="region of interest" description="Disordered" evidence="9">
    <location>
        <begin position="172"/>
        <end position="201"/>
    </location>
</feature>
<evidence type="ECO:0000256" key="9">
    <source>
        <dbReference type="SAM" id="MobiDB-lite"/>
    </source>
</evidence>
<feature type="compositionally biased region" description="Basic residues" evidence="9">
    <location>
        <begin position="1"/>
        <end position="23"/>
    </location>
</feature>
<dbReference type="InterPro" id="IPR034082">
    <property type="entry name" value="R3H_G-patch"/>
</dbReference>
<feature type="domain" description="G-patch" evidence="10">
    <location>
        <begin position="823"/>
        <end position="865"/>
    </location>
</feature>